<dbReference type="EMBL" id="JXBZ01000007">
    <property type="protein sequence ID" value="KJY48930.1"/>
    <property type="molecule type" value="Genomic_DNA"/>
</dbReference>
<comment type="caution">
    <text evidence="1">The sequence shown here is derived from an EMBL/GenBank/DDBJ whole genome shotgun (WGS) entry which is preliminary data.</text>
</comment>
<evidence type="ECO:0008006" key="3">
    <source>
        <dbReference type="Google" id="ProtNLM"/>
    </source>
</evidence>
<proteinExistence type="predicted"/>
<dbReference type="OrthoDB" id="2242521at2"/>
<dbReference type="HOGENOM" id="CLU_114070_1_1_9"/>
<organism evidence="1 2">
    <name type="scientific">Bombilactobacillus mellis</name>
    <dbReference type="NCBI Taxonomy" id="1218508"/>
    <lineage>
        <taxon>Bacteria</taxon>
        <taxon>Bacillati</taxon>
        <taxon>Bacillota</taxon>
        <taxon>Bacilli</taxon>
        <taxon>Lactobacillales</taxon>
        <taxon>Lactobacillaceae</taxon>
        <taxon>Bombilactobacillus</taxon>
    </lineage>
</organism>
<dbReference type="STRING" id="1218508.JG29_07500"/>
<gene>
    <name evidence="1" type="ORF">JG29_07500</name>
</gene>
<dbReference type="RefSeq" id="WP_045922596.1">
    <property type="nucleotide sequence ID" value="NZ_JBHTHW010000003.1"/>
</dbReference>
<evidence type="ECO:0000313" key="2">
    <source>
        <dbReference type="Proteomes" id="UP000033695"/>
    </source>
</evidence>
<evidence type="ECO:0000313" key="1">
    <source>
        <dbReference type="EMBL" id="KJY48930.1"/>
    </source>
</evidence>
<dbReference type="Proteomes" id="UP000033695">
    <property type="component" value="Unassembled WGS sequence"/>
</dbReference>
<sequence length="160" mass="18584">MKNKWHKTAIIITFIALIALFWAFYSLATGLHSSARSQALDVAHKQAAVTNATFYSEFDRQQRLYSVGGYDRRQPRRYKYVIINGKNGKIKTLFGKPNLPYQARQIVINNQHPQKVTKVALGYHQKQPVWEVTFLNKDQTLGYYLLNFKNTKIVQVINHL</sequence>
<dbReference type="Gene3D" id="3.10.450.40">
    <property type="match status" value="1"/>
</dbReference>
<dbReference type="SUPFAM" id="SSF54403">
    <property type="entry name" value="Cystatin/monellin"/>
    <property type="match status" value="1"/>
</dbReference>
<name>A0A0F4KRC1_9LACO</name>
<reference evidence="1 2" key="1">
    <citation type="submission" date="2014-12" db="EMBL/GenBank/DDBJ databases">
        <title>Comparative genomics of the lactic acid bacteria isolated from the honey bee gut.</title>
        <authorList>
            <person name="Ellegaard K.M."/>
            <person name="Tamarit D."/>
            <person name="Javelind E."/>
            <person name="Olofsson T."/>
            <person name="Andersson S.G."/>
            <person name="Vasquez A."/>
        </authorList>
    </citation>
    <scope>NUCLEOTIDE SEQUENCE [LARGE SCALE GENOMIC DNA]</scope>
    <source>
        <strain evidence="1 2">Hon2</strain>
    </source>
</reference>
<dbReference type="PATRIC" id="fig|1218508.4.peg.768"/>
<accession>A0A0F4KRC1</accession>
<dbReference type="InterPro" id="IPR046350">
    <property type="entry name" value="Cystatin_sf"/>
</dbReference>
<protein>
    <recommendedName>
        <fullName evidence="3">DUF5590 domain-containing protein</fullName>
    </recommendedName>
</protein>
<dbReference type="AlphaFoldDB" id="A0A0F4KRC1"/>
<keyword evidence="2" id="KW-1185">Reference proteome</keyword>